<dbReference type="SUPFAM" id="SSF55681">
    <property type="entry name" value="Class II aaRS and biotin synthetases"/>
    <property type="match status" value="1"/>
</dbReference>
<sequence>MSEWKSFFNHQQIRLIDHSNPTMHASAMDDFAIDDALALSVSNQSSPPVIRFWVHDKTVVLGIPDARIPYKNEAITYLKQQEYQPVVRNSGGLAVVLDKGVLNFSILLPGGNKLGIHEGYEVMVSLIRGILKQETDEIEAYEVIGSYCPGEYDLSINGKKFAGISQRRVRDGVAVQIYISIEGSGQERAELIQQFYQTGVRGEETKFHYPTIQPDTMRSLSQLLNTELTVSEFKQMVTDFLTTEKIDWIISELSNEEKQTFDKRKQQMVDRNQKALGDLF</sequence>
<dbReference type="Gene3D" id="3.30.930.10">
    <property type="entry name" value="Bira Bifunctional Protein, Domain 2"/>
    <property type="match status" value="1"/>
</dbReference>
<dbReference type="OrthoDB" id="2080934at2"/>
<dbReference type="GO" id="GO:0009249">
    <property type="term" value="P:protein lipoylation"/>
    <property type="evidence" value="ECO:0007669"/>
    <property type="project" value="UniProtKB-UniRule"/>
</dbReference>
<dbReference type="Proteomes" id="UP000252254">
    <property type="component" value="Unassembled WGS sequence"/>
</dbReference>
<dbReference type="PROSITE" id="PS51733">
    <property type="entry name" value="BPL_LPL_CATALYTIC"/>
    <property type="match status" value="1"/>
</dbReference>
<dbReference type="AlphaFoldDB" id="A0A366EDW5"/>
<feature type="domain" description="BPL/LPL catalytic" evidence="4">
    <location>
        <begin position="44"/>
        <end position="228"/>
    </location>
</feature>
<dbReference type="Pfam" id="PF21948">
    <property type="entry name" value="LplA-B_cat"/>
    <property type="match status" value="1"/>
</dbReference>
<evidence type="ECO:0000256" key="3">
    <source>
        <dbReference type="HAMAP-Rule" id="MF_02119"/>
    </source>
</evidence>
<dbReference type="InterPro" id="IPR050664">
    <property type="entry name" value="Octanoyltrans_LipM/LipL"/>
</dbReference>
<gene>
    <name evidence="3" type="primary">lipL</name>
    <name evidence="5" type="ORF">DES48_102272</name>
</gene>
<comment type="function">
    <text evidence="3">Catalyzes the amidotransfer (transamidation) of the octanoyl moiety from octanoyl-GcvH to the lipoyl domain of the E2 subunit of lipoate-dependent enzymes.</text>
</comment>
<dbReference type="RefSeq" id="WP_079710558.1">
    <property type="nucleotide sequence ID" value="NZ_BAABQN010000002.1"/>
</dbReference>
<dbReference type="EC" id="2.3.1.204" evidence="3"/>
<organism evidence="5 6">
    <name type="scientific">Paraliobacillus ryukyuensis</name>
    <dbReference type="NCBI Taxonomy" id="200904"/>
    <lineage>
        <taxon>Bacteria</taxon>
        <taxon>Bacillati</taxon>
        <taxon>Bacillota</taxon>
        <taxon>Bacilli</taxon>
        <taxon>Bacillales</taxon>
        <taxon>Bacillaceae</taxon>
        <taxon>Paraliobacillus</taxon>
    </lineage>
</organism>
<dbReference type="EMBL" id="QNRI01000002">
    <property type="protein sequence ID" value="RBP00508.1"/>
    <property type="molecule type" value="Genomic_DNA"/>
</dbReference>
<comment type="similarity">
    <text evidence="3">Belongs to the octanoyltransferase LipL family.</text>
</comment>
<dbReference type="GO" id="GO:0009107">
    <property type="term" value="P:lipoate biosynthetic process"/>
    <property type="evidence" value="ECO:0007669"/>
    <property type="project" value="UniProtKB-UniRule"/>
</dbReference>
<dbReference type="GO" id="GO:0033819">
    <property type="term" value="F:lipoyl(octanoyl) transferase activity"/>
    <property type="evidence" value="ECO:0007669"/>
    <property type="project" value="InterPro"/>
</dbReference>
<name>A0A366EDW5_9BACI</name>
<evidence type="ECO:0000256" key="1">
    <source>
        <dbReference type="ARBA" id="ARBA00022679"/>
    </source>
</evidence>
<keyword evidence="6" id="KW-1185">Reference proteome</keyword>
<accession>A0A366EDW5</accession>
<evidence type="ECO:0000313" key="6">
    <source>
        <dbReference type="Proteomes" id="UP000252254"/>
    </source>
</evidence>
<evidence type="ECO:0000256" key="2">
    <source>
        <dbReference type="ARBA" id="ARBA00023315"/>
    </source>
</evidence>
<comment type="pathway">
    <text evidence="3">Protein modification; protein lipoylation via endogenous pathway; protein N(6)-(lipoyl)lysine from octanoyl-[acyl-carrier-protein].</text>
</comment>
<dbReference type="PANTHER" id="PTHR43679">
    <property type="entry name" value="OCTANOYLTRANSFERASE LIPM-RELATED"/>
    <property type="match status" value="1"/>
</dbReference>
<keyword evidence="1 3" id="KW-0808">Transferase</keyword>
<protein>
    <recommendedName>
        <fullName evidence="3">Octanoyl-[GcvH]:protein N-octanoyltransferase</fullName>
        <ecNumber evidence="3">2.3.1.204</ecNumber>
    </recommendedName>
    <alternativeName>
        <fullName evidence="3">Octanoyl-[GcvH]:E2 amidotransferase</fullName>
    </alternativeName>
</protein>
<comment type="miscellaneous">
    <text evidence="3">The reaction proceeds via a thioester-linked acyl-enzyme intermediate.</text>
</comment>
<feature type="active site" description="Acyl-thioester intermediate" evidence="3">
    <location>
        <position position="148"/>
    </location>
</feature>
<comment type="catalytic activity">
    <reaction evidence="3">
        <text>N(6)-octanoyl-L-lysyl-[glycine-cleavage complex H protein] + L-lysyl-[lipoyl-carrier protein] = N(6)-octanoyl-L-lysyl-[lipoyl-carrier protein] + L-lysyl-[glycine-cleavage complex H protein]</text>
        <dbReference type="Rhea" id="RHEA:20213"/>
        <dbReference type="Rhea" id="RHEA-COMP:10500"/>
        <dbReference type="Rhea" id="RHEA-COMP:10501"/>
        <dbReference type="Rhea" id="RHEA-COMP:10503"/>
        <dbReference type="Rhea" id="RHEA-COMP:10504"/>
        <dbReference type="ChEBI" id="CHEBI:29969"/>
        <dbReference type="ChEBI" id="CHEBI:78809"/>
        <dbReference type="EC" id="2.3.1.204"/>
    </reaction>
</comment>
<reference evidence="5 6" key="1">
    <citation type="submission" date="2018-06" db="EMBL/GenBank/DDBJ databases">
        <title>Genomic Encyclopedia of Type Strains, Phase IV (KMG-IV): sequencing the most valuable type-strain genomes for metagenomic binning, comparative biology and taxonomic classification.</title>
        <authorList>
            <person name="Goeker M."/>
        </authorList>
    </citation>
    <scope>NUCLEOTIDE SEQUENCE [LARGE SCALE GENOMIC DNA]</scope>
    <source>
        <strain evidence="5 6">DSM 15140</strain>
    </source>
</reference>
<proteinExistence type="inferred from homology"/>
<evidence type="ECO:0000259" key="4">
    <source>
        <dbReference type="PROSITE" id="PS51733"/>
    </source>
</evidence>
<dbReference type="CDD" id="cd16443">
    <property type="entry name" value="LplA"/>
    <property type="match status" value="1"/>
</dbReference>
<dbReference type="PANTHER" id="PTHR43679:SF2">
    <property type="entry name" value="OCTANOYL-[GCVH]:PROTEIN N-OCTANOYLTRANSFERASE"/>
    <property type="match status" value="1"/>
</dbReference>
<dbReference type="InterPro" id="IPR045864">
    <property type="entry name" value="aa-tRNA-synth_II/BPL/LPL"/>
</dbReference>
<comment type="caution">
    <text evidence="5">The sequence shown here is derived from an EMBL/GenBank/DDBJ whole genome shotgun (WGS) entry which is preliminary data.</text>
</comment>
<dbReference type="InterPro" id="IPR024897">
    <property type="entry name" value="LipL"/>
</dbReference>
<dbReference type="InterPro" id="IPR004143">
    <property type="entry name" value="BPL_LPL_catalytic"/>
</dbReference>
<keyword evidence="2 3" id="KW-0012">Acyltransferase</keyword>
<dbReference type="HAMAP" id="MF_02119">
    <property type="entry name" value="LipL"/>
    <property type="match status" value="1"/>
</dbReference>
<evidence type="ECO:0000313" key="5">
    <source>
        <dbReference type="EMBL" id="RBP00508.1"/>
    </source>
</evidence>
<feature type="site" description="Lowers pKa of active site Cys" evidence="3">
    <location>
        <position position="160"/>
    </location>
</feature>
<dbReference type="STRING" id="200904.GCA_900168775_00544"/>